<dbReference type="Proteomes" id="UP000269221">
    <property type="component" value="Unassembled WGS sequence"/>
</dbReference>
<protein>
    <submittedName>
        <fullName evidence="1">Uncharacterized protein</fullName>
    </submittedName>
</protein>
<evidence type="ECO:0000313" key="2">
    <source>
        <dbReference type="Proteomes" id="UP000269221"/>
    </source>
</evidence>
<dbReference type="EMBL" id="QRBI01000099">
    <property type="protein sequence ID" value="RMC17460.1"/>
    <property type="molecule type" value="Genomic_DNA"/>
</dbReference>
<organism evidence="1 2">
    <name type="scientific">Hirundo rustica rustica</name>
    <dbReference type="NCBI Taxonomy" id="333673"/>
    <lineage>
        <taxon>Eukaryota</taxon>
        <taxon>Metazoa</taxon>
        <taxon>Chordata</taxon>
        <taxon>Craniata</taxon>
        <taxon>Vertebrata</taxon>
        <taxon>Euteleostomi</taxon>
        <taxon>Archelosauria</taxon>
        <taxon>Archosauria</taxon>
        <taxon>Dinosauria</taxon>
        <taxon>Saurischia</taxon>
        <taxon>Theropoda</taxon>
        <taxon>Coelurosauria</taxon>
        <taxon>Aves</taxon>
        <taxon>Neognathae</taxon>
        <taxon>Neoaves</taxon>
        <taxon>Telluraves</taxon>
        <taxon>Australaves</taxon>
        <taxon>Passeriformes</taxon>
        <taxon>Sylvioidea</taxon>
        <taxon>Hirundinidae</taxon>
        <taxon>Hirundo</taxon>
    </lineage>
</organism>
<evidence type="ECO:0000313" key="1">
    <source>
        <dbReference type="EMBL" id="RMC17460.1"/>
    </source>
</evidence>
<proteinExistence type="predicted"/>
<gene>
    <name evidence="1" type="ORF">DUI87_06042</name>
</gene>
<keyword evidence="2" id="KW-1185">Reference proteome</keyword>
<dbReference type="AlphaFoldDB" id="A0A3M0L3C6"/>
<sequence>MDDMDSPHLAFVRLQKRTGVSGGLKAQANVNEFRAETKAENLFGLELLKLSVMGLKTIMERKLDEEAKIKEAQKDQRGTSQQAVLTHQRQLISSQSPTLVPAITSLSANANNVTYPFQ</sequence>
<name>A0A3M0L3C6_HIRRU</name>
<reference evidence="1 2" key="1">
    <citation type="submission" date="2018-07" db="EMBL/GenBank/DDBJ databases">
        <title>A high quality draft genome assembly of the barn swallow (H. rustica rustica).</title>
        <authorList>
            <person name="Formenti G."/>
            <person name="Chiara M."/>
            <person name="Poveda L."/>
            <person name="Francoijs K.-J."/>
            <person name="Bonisoli-Alquati A."/>
            <person name="Canova L."/>
            <person name="Gianfranceschi L."/>
            <person name="Horner D.S."/>
            <person name="Saino N."/>
        </authorList>
    </citation>
    <scope>NUCLEOTIDE SEQUENCE [LARGE SCALE GENOMIC DNA]</scope>
    <source>
        <strain evidence="1">Chelidonia</strain>
        <tissue evidence="1">Blood</tissue>
    </source>
</reference>
<comment type="caution">
    <text evidence="1">The sequence shown here is derived from an EMBL/GenBank/DDBJ whole genome shotgun (WGS) entry which is preliminary data.</text>
</comment>
<accession>A0A3M0L3C6</accession>